<sequence>MNPFATTQATLNLSHVAIREADLDLSSTCGIKYWFLPTLPDSKVDTGVVWLAPGASGTALHTHSEEDEYFSVEYGELEIYAGHRWIRLTAGQSLTIPAGTQHTLRNQSGHACLYFYSISPQFASLI</sequence>
<protein>
    <submittedName>
        <fullName evidence="3">Cupin domain-containing protein</fullName>
    </submittedName>
</protein>
<name>A0A368JG86_9BACT</name>
<evidence type="ECO:0000313" key="3">
    <source>
        <dbReference type="EMBL" id="RCR66669.1"/>
    </source>
</evidence>
<comment type="caution">
    <text evidence="3">The sequence shown here is derived from an EMBL/GenBank/DDBJ whole genome shotgun (WGS) entry which is preliminary data.</text>
</comment>
<dbReference type="Proteomes" id="UP000253383">
    <property type="component" value="Unassembled WGS sequence"/>
</dbReference>
<dbReference type="InterPro" id="IPR011051">
    <property type="entry name" value="RmlC_Cupin_sf"/>
</dbReference>
<dbReference type="EMBL" id="QOWE01000025">
    <property type="protein sequence ID" value="RCR66669.1"/>
    <property type="molecule type" value="Genomic_DNA"/>
</dbReference>
<dbReference type="InterPro" id="IPR051610">
    <property type="entry name" value="GPI/OXD"/>
</dbReference>
<dbReference type="RefSeq" id="WP_114408917.1">
    <property type="nucleotide sequence ID" value="NZ_QOWE01000025.1"/>
</dbReference>
<dbReference type="Pfam" id="PF07883">
    <property type="entry name" value="Cupin_2"/>
    <property type="match status" value="1"/>
</dbReference>
<keyword evidence="4" id="KW-1185">Reference proteome</keyword>
<dbReference type="GO" id="GO:0046872">
    <property type="term" value="F:metal ion binding"/>
    <property type="evidence" value="ECO:0007669"/>
    <property type="project" value="UniProtKB-KW"/>
</dbReference>
<dbReference type="SUPFAM" id="SSF51182">
    <property type="entry name" value="RmlC-like cupins"/>
    <property type="match status" value="1"/>
</dbReference>
<gene>
    <name evidence="3" type="ORF">DUE52_25550</name>
</gene>
<dbReference type="AlphaFoldDB" id="A0A368JG86"/>
<evidence type="ECO:0000259" key="2">
    <source>
        <dbReference type="Pfam" id="PF07883"/>
    </source>
</evidence>
<dbReference type="Gene3D" id="2.60.120.10">
    <property type="entry name" value="Jelly Rolls"/>
    <property type="match status" value="1"/>
</dbReference>
<dbReference type="PANTHER" id="PTHR35848:SF6">
    <property type="entry name" value="CUPIN TYPE-2 DOMAIN-CONTAINING PROTEIN"/>
    <property type="match status" value="1"/>
</dbReference>
<evidence type="ECO:0000313" key="4">
    <source>
        <dbReference type="Proteomes" id="UP000253383"/>
    </source>
</evidence>
<dbReference type="PANTHER" id="PTHR35848">
    <property type="entry name" value="OXALATE-BINDING PROTEIN"/>
    <property type="match status" value="1"/>
</dbReference>
<reference evidence="3 4" key="1">
    <citation type="submission" date="2018-07" db="EMBL/GenBank/DDBJ databases">
        <title>Genome analysis of Larkinella rosea.</title>
        <authorList>
            <person name="Zhou Z."/>
            <person name="Wang G."/>
        </authorList>
    </citation>
    <scope>NUCLEOTIDE SEQUENCE [LARGE SCALE GENOMIC DNA]</scope>
    <source>
        <strain evidence="4">zzj9</strain>
    </source>
</reference>
<keyword evidence="1" id="KW-0479">Metal-binding</keyword>
<dbReference type="InterPro" id="IPR014710">
    <property type="entry name" value="RmlC-like_jellyroll"/>
</dbReference>
<organism evidence="3 4">
    <name type="scientific">Larkinella punicea</name>
    <dbReference type="NCBI Taxonomy" id="2315727"/>
    <lineage>
        <taxon>Bacteria</taxon>
        <taxon>Pseudomonadati</taxon>
        <taxon>Bacteroidota</taxon>
        <taxon>Cytophagia</taxon>
        <taxon>Cytophagales</taxon>
        <taxon>Spirosomataceae</taxon>
        <taxon>Larkinella</taxon>
    </lineage>
</organism>
<proteinExistence type="predicted"/>
<feature type="domain" description="Cupin type-2" evidence="2">
    <location>
        <begin position="49"/>
        <end position="112"/>
    </location>
</feature>
<dbReference type="InterPro" id="IPR013096">
    <property type="entry name" value="Cupin_2"/>
</dbReference>
<dbReference type="OrthoDB" id="9794183at2"/>
<accession>A0A368JG86</accession>
<dbReference type="CDD" id="cd02208">
    <property type="entry name" value="cupin_RmlC-like"/>
    <property type="match status" value="1"/>
</dbReference>
<evidence type="ECO:0000256" key="1">
    <source>
        <dbReference type="ARBA" id="ARBA00022723"/>
    </source>
</evidence>